<keyword evidence="3" id="KW-1185">Reference proteome</keyword>
<proteinExistence type="predicted"/>
<feature type="region of interest" description="Disordered" evidence="1">
    <location>
        <begin position="47"/>
        <end position="85"/>
    </location>
</feature>
<organism evidence="2 3">
    <name type="scientific">Caenorhabditis japonica</name>
    <dbReference type="NCBI Taxonomy" id="281687"/>
    <lineage>
        <taxon>Eukaryota</taxon>
        <taxon>Metazoa</taxon>
        <taxon>Ecdysozoa</taxon>
        <taxon>Nematoda</taxon>
        <taxon>Chromadorea</taxon>
        <taxon>Rhabditida</taxon>
        <taxon>Rhabditina</taxon>
        <taxon>Rhabditomorpha</taxon>
        <taxon>Rhabditoidea</taxon>
        <taxon>Rhabditidae</taxon>
        <taxon>Peloderinae</taxon>
        <taxon>Caenorhabditis</taxon>
    </lineage>
</organism>
<dbReference type="Proteomes" id="UP000005237">
    <property type="component" value="Unassembled WGS sequence"/>
</dbReference>
<name>A0A8R1HYU7_CAEJA</name>
<dbReference type="EnsemblMetazoa" id="CJA12317.1">
    <property type="protein sequence ID" value="CJA12317.1"/>
    <property type="gene ID" value="WBGene00131521"/>
</dbReference>
<evidence type="ECO:0000313" key="3">
    <source>
        <dbReference type="Proteomes" id="UP000005237"/>
    </source>
</evidence>
<feature type="compositionally biased region" description="Basic residues" evidence="1">
    <location>
        <begin position="63"/>
        <end position="72"/>
    </location>
</feature>
<evidence type="ECO:0000256" key="1">
    <source>
        <dbReference type="SAM" id="MobiDB-lite"/>
    </source>
</evidence>
<reference evidence="2" key="2">
    <citation type="submission" date="2022-06" db="UniProtKB">
        <authorList>
            <consortium name="EnsemblMetazoa"/>
        </authorList>
    </citation>
    <scope>IDENTIFICATION</scope>
    <source>
        <strain evidence="2">DF5081</strain>
    </source>
</reference>
<protein>
    <submittedName>
        <fullName evidence="2">Uncharacterized protein</fullName>
    </submittedName>
</protein>
<reference evidence="3" key="1">
    <citation type="submission" date="2010-08" db="EMBL/GenBank/DDBJ databases">
        <authorList>
            <consortium name="Caenorhabditis japonica Sequencing Consortium"/>
            <person name="Wilson R.K."/>
        </authorList>
    </citation>
    <scope>NUCLEOTIDE SEQUENCE [LARGE SCALE GENOMIC DNA]</scope>
    <source>
        <strain evidence="3">DF5081</strain>
    </source>
</reference>
<sequence length="124" mass="14319">MPVCSCVTHCECIVTNLTGETLDAAPEYLRKDAIRWSSAAQLYEELQNSSSRQRVSKMETKTEKKKKQKCKSQYHSPERSPMRRRLSHSHFQFGGSLLEINNHGLVVFWHTAKNFFLLLSQQSC</sequence>
<accession>A0A8R1HYU7</accession>
<evidence type="ECO:0000313" key="2">
    <source>
        <dbReference type="EnsemblMetazoa" id="CJA12317.1"/>
    </source>
</evidence>
<dbReference type="AlphaFoldDB" id="A0A8R1HYU7"/>